<evidence type="ECO:0000313" key="12">
    <source>
        <dbReference type="Proteomes" id="UP001501237"/>
    </source>
</evidence>
<sequence length="222" mass="23599">MSAVWDERGRMLAAFLLTLKLAGVSAIGSLLLGTVLVSMRVSPIPVLRWSGAAYVNLVRNTPLTLVLLFCGLGLGTVFELQFGDDVSVTTYWLAIIGLTAYTATFVCEVLRAGINTVPVGQSEAARSLGFTFRQNLTLVVLPQAFRSVVGPLGSVLIALTKNTTVAAVIGGLESANVMKDLINAHGDASLPIFAGFALMFVLVTLPTGIFFGWLAKRVQVLR</sequence>
<feature type="transmembrane region" description="Helical" evidence="9">
    <location>
        <begin position="12"/>
        <end position="37"/>
    </location>
</feature>
<evidence type="ECO:0000256" key="2">
    <source>
        <dbReference type="ARBA" id="ARBA00010072"/>
    </source>
</evidence>
<name>A0ABP6QN04_9ACTN</name>
<dbReference type="InterPro" id="IPR010065">
    <property type="entry name" value="AA_ABC_transptr_permease_3TM"/>
</dbReference>
<evidence type="ECO:0000259" key="10">
    <source>
        <dbReference type="PROSITE" id="PS50928"/>
    </source>
</evidence>
<feature type="transmembrane region" description="Helical" evidence="9">
    <location>
        <begin position="57"/>
        <end position="78"/>
    </location>
</feature>
<evidence type="ECO:0000256" key="6">
    <source>
        <dbReference type="ARBA" id="ARBA00022970"/>
    </source>
</evidence>
<organism evidence="11 12">
    <name type="scientific">Actinocorallia longicatena</name>
    <dbReference type="NCBI Taxonomy" id="111803"/>
    <lineage>
        <taxon>Bacteria</taxon>
        <taxon>Bacillati</taxon>
        <taxon>Actinomycetota</taxon>
        <taxon>Actinomycetes</taxon>
        <taxon>Streptosporangiales</taxon>
        <taxon>Thermomonosporaceae</taxon>
        <taxon>Actinocorallia</taxon>
    </lineage>
</organism>
<gene>
    <name evidence="11" type="ORF">GCM10010468_68080</name>
</gene>
<evidence type="ECO:0000256" key="8">
    <source>
        <dbReference type="ARBA" id="ARBA00023136"/>
    </source>
</evidence>
<keyword evidence="5 9" id="KW-0812">Transmembrane</keyword>
<keyword evidence="12" id="KW-1185">Reference proteome</keyword>
<dbReference type="CDD" id="cd06261">
    <property type="entry name" value="TM_PBP2"/>
    <property type="match status" value="1"/>
</dbReference>
<keyword evidence="4" id="KW-1003">Cell membrane</keyword>
<dbReference type="InterPro" id="IPR000515">
    <property type="entry name" value="MetI-like"/>
</dbReference>
<comment type="subcellular location">
    <subcellularLocation>
        <location evidence="1 9">Cell membrane</location>
        <topology evidence="1 9">Multi-pass membrane protein</topology>
    </subcellularLocation>
</comment>
<dbReference type="NCBIfam" id="TIGR01726">
    <property type="entry name" value="HEQRo_perm_3TM"/>
    <property type="match status" value="1"/>
</dbReference>
<feature type="transmembrane region" description="Helical" evidence="9">
    <location>
        <begin position="90"/>
        <end position="110"/>
    </location>
</feature>
<dbReference type="InterPro" id="IPR043429">
    <property type="entry name" value="ArtM/GltK/GlnP/TcyL/YhdX-like"/>
</dbReference>
<dbReference type="EMBL" id="BAAAUV010000027">
    <property type="protein sequence ID" value="GAA3234736.1"/>
    <property type="molecule type" value="Genomic_DNA"/>
</dbReference>
<feature type="transmembrane region" description="Helical" evidence="9">
    <location>
        <begin position="152"/>
        <end position="172"/>
    </location>
</feature>
<evidence type="ECO:0000256" key="9">
    <source>
        <dbReference type="RuleBase" id="RU363032"/>
    </source>
</evidence>
<reference evidence="12" key="1">
    <citation type="journal article" date="2019" name="Int. J. Syst. Evol. Microbiol.">
        <title>The Global Catalogue of Microorganisms (GCM) 10K type strain sequencing project: providing services to taxonomists for standard genome sequencing and annotation.</title>
        <authorList>
            <consortium name="The Broad Institute Genomics Platform"/>
            <consortium name="The Broad Institute Genome Sequencing Center for Infectious Disease"/>
            <person name="Wu L."/>
            <person name="Ma J."/>
        </authorList>
    </citation>
    <scope>NUCLEOTIDE SEQUENCE [LARGE SCALE GENOMIC DNA]</scope>
    <source>
        <strain evidence="12">JCM 9377</strain>
    </source>
</reference>
<evidence type="ECO:0000256" key="5">
    <source>
        <dbReference type="ARBA" id="ARBA00022692"/>
    </source>
</evidence>
<dbReference type="RefSeq" id="WP_425547856.1">
    <property type="nucleotide sequence ID" value="NZ_BAAAUV010000027.1"/>
</dbReference>
<evidence type="ECO:0000256" key="4">
    <source>
        <dbReference type="ARBA" id="ARBA00022475"/>
    </source>
</evidence>
<dbReference type="Gene3D" id="1.10.3720.10">
    <property type="entry name" value="MetI-like"/>
    <property type="match status" value="1"/>
</dbReference>
<dbReference type="PROSITE" id="PS50928">
    <property type="entry name" value="ABC_TM1"/>
    <property type="match status" value="1"/>
</dbReference>
<dbReference type="Proteomes" id="UP001501237">
    <property type="component" value="Unassembled WGS sequence"/>
</dbReference>
<dbReference type="Pfam" id="PF00528">
    <property type="entry name" value="BPD_transp_1"/>
    <property type="match status" value="1"/>
</dbReference>
<comment type="caution">
    <text evidence="11">The sequence shown here is derived from an EMBL/GenBank/DDBJ whole genome shotgun (WGS) entry which is preliminary data.</text>
</comment>
<keyword evidence="7 9" id="KW-1133">Transmembrane helix</keyword>
<feature type="transmembrane region" description="Helical" evidence="9">
    <location>
        <begin position="192"/>
        <end position="215"/>
    </location>
</feature>
<evidence type="ECO:0000256" key="3">
    <source>
        <dbReference type="ARBA" id="ARBA00022448"/>
    </source>
</evidence>
<proteinExistence type="inferred from homology"/>
<dbReference type="PANTHER" id="PTHR30614:SF37">
    <property type="entry name" value="AMINO-ACID ABC TRANSPORTER PERMEASE PROTEIN YHDX-RELATED"/>
    <property type="match status" value="1"/>
</dbReference>
<evidence type="ECO:0000256" key="1">
    <source>
        <dbReference type="ARBA" id="ARBA00004651"/>
    </source>
</evidence>
<dbReference type="PANTHER" id="PTHR30614">
    <property type="entry name" value="MEMBRANE COMPONENT OF AMINO ACID ABC TRANSPORTER"/>
    <property type="match status" value="1"/>
</dbReference>
<keyword evidence="6" id="KW-0029">Amino-acid transport</keyword>
<keyword evidence="3 9" id="KW-0813">Transport</keyword>
<keyword evidence="8 9" id="KW-0472">Membrane</keyword>
<evidence type="ECO:0000256" key="7">
    <source>
        <dbReference type="ARBA" id="ARBA00022989"/>
    </source>
</evidence>
<dbReference type="SUPFAM" id="SSF161098">
    <property type="entry name" value="MetI-like"/>
    <property type="match status" value="1"/>
</dbReference>
<dbReference type="InterPro" id="IPR035906">
    <property type="entry name" value="MetI-like_sf"/>
</dbReference>
<protein>
    <submittedName>
        <fullName evidence="11">Amino acid ABC transporter permease</fullName>
    </submittedName>
</protein>
<comment type="similarity">
    <text evidence="2">Belongs to the binding-protein-dependent transport system permease family. HisMQ subfamily.</text>
</comment>
<accession>A0ABP6QN04</accession>
<feature type="domain" description="ABC transmembrane type-1" evidence="10">
    <location>
        <begin position="15"/>
        <end position="211"/>
    </location>
</feature>
<evidence type="ECO:0000313" key="11">
    <source>
        <dbReference type="EMBL" id="GAA3234736.1"/>
    </source>
</evidence>